<evidence type="ECO:0000313" key="1">
    <source>
        <dbReference type="EMBL" id="CAH1443696.1"/>
    </source>
</evidence>
<dbReference type="Pfam" id="PF04724">
    <property type="entry name" value="Glyco_transf_17"/>
    <property type="match status" value="1"/>
</dbReference>
<comment type="caution">
    <text evidence="1">The sequence shown here is derived from an EMBL/GenBank/DDBJ whole genome shotgun (WGS) entry which is preliminary data.</text>
</comment>
<name>A0AAU9P0A5_9ASTR</name>
<dbReference type="GO" id="GO:0003830">
    <property type="term" value="F:beta-1,4-mannosylglycoprotein 4-beta-N-acetylglucosaminyltransferase activity"/>
    <property type="evidence" value="ECO:0007669"/>
    <property type="project" value="InterPro"/>
</dbReference>
<dbReference type="GO" id="GO:0016020">
    <property type="term" value="C:membrane"/>
    <property type="evidence" value="ECO:0007669"/>
    <property type="project" value="InterPro"/>
</dbReference>
<accession>A0AAU9P0A5</accession>
<dbReference type="AlphaFoldDB" id="A0AAU9P0A5"/>
<evidence type="ECO:0000313" key="2">
    <source>
        <dbReference type="Proteomes" id="UP001157418"/>
    </source>
</evidence>
<dbReference type="EMBL" id="CAKMRJ010005523">
    <property type="protein sequence ID" value="CAH1443696.1"/>
    <property type="molecule type" value="Genomic_DNA"/>
</dbReference>
<proteinExistence type="predicted"/>
<dbReference type="InterPro" id="IPR006813">
    <property type="entry name" value="Glyco_trans_17"/>
</dbReference>
<keyword evidence="2" id="KW-1185">Reference proteome</keyword>
<sequence length="121" mass="14141">MIMSESYRRYEISNGDLPIMSDTDEFQSSDIVAGHRSYYRLAGGVRQTYLILSDAGRQLMLSFRHLIEFIRKMTGYGLTDPVNRKEYFDYSRIQGTIDIEKADYMNFRNVKQWTTEGTKIG</sequence>
<dbReference type="Proteomes" id="UP001157418">
    <property type="component" value="Unassembled WGS sequence"/>
</dbReference>
<protein>
    <submittedName>
        <fullName evidence="1">Uncharacterized protein</fullName>
    </submittedName>
</protein>
<organism evidence="1 2">
    <name type="scientific">Lactuca virosa</name>
    <dbReference type="NCBI Taxonomy" id="75947"/>
    <lineage>
        <taxon>Eukaryota</taxon>
        <taxon>Viridiplantae</taxon>
        <taxon>Streptophyta</taxon>
        <taxon>Embryophyta</taxon>
        <taxon>Tracheophyta</taxon>
        <taxon>Spermatophyta</taxon>
        <taxon>Magnoliopsida</taxon>
        <taxon>eudicotyledons</taxon>
        <taxon>Gunneridae</taxon>
        <taxon>Pentapetalae</taxon>
        <taxon>asterids</taxon>
        <taxon>campanulids</taxon>
        <taxon>Asterales</taxon>
        <taxon>Asteraceae</taxon>
        <taxon>Cichorioideae</taxon>
        <taxon>Cichorieae</taxon>
        <taxon>Lactucinae</taxon>
        <taxon>Lactuca</taxon>
    </lineage>
</organism>
<gene>
    <name evidence="1" type="ORF">LVIROSA_LOCUS29595</name>
</gene>
<reference evidence="1 2" key="1">
    <citation type="submission" date="2022-01" db="EMBL/GenBank/DDBJ databases">
        <authorList>
            <person name="Xiong W."/>
            <person name="Schranz E."/>
        </authorList>
    </citation>
    <scope>NUCLEOTIDE SEQUENCE [LARGE SCALE GENOMIC DNA]</scope>
</reference>